<dbReference type="InParanoid" id="A0A0C2SC09"/>
<evidence type="ECO:0008006" key="3">
    <source>
        <dbReference type="Google" id="ProtNLM"/>
    </source>
</evidence>
<accession>A0A0C2SC09</accession>
<organism evidence="1 2">
    <name type="scientific">Amanita muscaria (strain Koide BX008)</name>
    <dbReference type="NCBI Taxonomy" id="946122"/>
    <lineage>
        <taxon>Eukaryota</taxon>
        <taxon>Fungi</taxon>
        <taxon>Dikarya</taxon>
        <taxon>Basidiomycota</taxon>
        <taxon>Agaricomycotina</taxon>
        <taxon>Agaricomycetes</taxon>
        <taxon>Agaricomycetidae</taxon>
        <taxon>Agaricales</taxon>
        <taxon>Pluteineae</taxon>
        <taxon>Amanitaceae</taxon>
        <taxon>Amanita</taxon>
    </lineage>
</organism>
<evidence type="ECO:0000313" key="1">
    <source>
        <dbReference type="EMBL" id="KIL60410.1"/>
    </source>
</evidence>
<gene>
    <name evidence="1" type="ORF">M378DRAFT_168146</name>
</gene>
<protein>
    <recommendedName>
        <fullName evidence="3">Protein kinase domain-containing protein</fullName>
    </recommendedName>
</protein>
<evidence type="ECO:0000313" key="2">
    <source>
        <dbReference type="Proteomes" id="UP000054549"/>
    </source>
</evidence>
<name>A0A0C2SC09_AMAMK</name>
<dbReference type="Proteomes" id="UP000054549">
    <property type="component" value="Unassembled WGS sequence"/>
</dbReference>
<reference evidence="1 2" key="1">
    <citation type="submission" date="2014-04" db="EMBL/GenBank/DDBJ databases">
        <title>Evolutionary Origins and Diversification of the Mycorrhizal Mutualists.</title>
        <authorList>
            <consortium name="DOE Joint Genome Institute"/>
            <consortium name="Mycorrhizal Genomics Consortium"/>
            <person name="Kohler A."/>
            <person name="Kuo A."/>
            <person name="Nagy L.G."/>
            <person name="Floudas D."/>
            <person name="Copeland A."/>
            <person name="Barry K.W."/>
            <person name="Cichocki N."/>
            <person name="Veneault-Fourrey C."/>
            <person name="LaButti K."/>
            <person name="Lindquist E.A."/>
            <person name="Lipzen A."/>
            <person name="Lundell T."/>
            <person name="Morin E."/>
            <person name="Murat C."/>
            <person name="Riley R."/>
            <person name="Ohm R."/>
            <person name="Sun H."/>
            <person name="Tunlid A."/>
            <person name="Henrissat B."/>
            <person name="Grigoriev I.V."/>
            <person name="Hibbett D.S."/>
            <person name="Martin F."/>
        </authorList>
    </citation>
    <scope>NUCLEOTIDE SEQUENCE [LARGE SCALE GENOMIC DNA]</scope>
    <source>
        <strain evidence="1 2">Koide BX008</strain>
    </source>
</reference>
<dbReference type="Gene3D" id="1.10.510.10">
    <property type="entry name" value="Transferase(Phosphotransferase) domain 1"/>
    <property type="match status" value="1"/>
</dbReference>
<proteinExistence type="predicted"/>
<dbReference type="EMBL" id="KN818299">
    <property type="protein sequence ID" value="KIL60410.1"/>
    <property type="molecule type" value="Genomic_DNA"/>
</dbReference>
<sequence>MSSLLAFDYAETAARVRSISDAQKLIDLIVLLNNNECFLSQCGPDAARKAAHLASNIFAKVPILPLSFLNRPARHSTFLGDTLEFICQNVLISNILDHNYILPVYKIYDMRNQLQVGFGNVNEQTEPMNEWLARSSPTFLTRTRIMLEIARSIRYIHSMDIALYSNDMTSRKGFFLDSNLRAKFMFRGLFAWWSREVSIHSQENNRLFTECTYEANISAFSNLFDEVCFGGHNEDTPNHGLVEDTRQLIERCRAADPKRRPTMEDVVKEMETWNLT</sequence>
<dbReference type="AlphaFoldDB" id="A0A0C2SC09"/>
<dbReference type="OrthoDB" id="26722at2759"/>
<dbReference type="InterPro" id="IPR011009">
    <property type="entry name" value="Kinase-like_dom_sf"/>
</dbReference>
<dbReference type="SUPFAM" id="SSF56112">
    <property type="entry name" value="Protein kinase-like (PK-like)"/>
    <property type="match status" value="1"/>
</dbReference>
<dbReference type="HOGENOM" id="CLU_087973_0_0_1"/>
<keyword evidence="2" id="KW-1185">Reference proteome</keyword>